<protein>
    <recommendedName>
        <fullName evidence="6">RNA polymerase sigma factor</fullName>
    </recommendedName>
</protein>
<dbReference type="InterPro" id="IPR013324">
    <property type="entry name" value="RNA_pol_sigma_r3/r4-like"/>
</dbReference>
<evidence type="ECO:0000256" key="4">
    <source>
        <dbReference type="ARBA" id="ARBA00023125"/>
    </source>
</evidence>
<feature type="domain" description="RNA polymerase sigma factor 70 region 4 type 2" evidence="9">
    <location>
        <begin position="120"/>
        <end position="172"/>
    </location>
</feature>
<dbReference type="STRING" id="698762.SAMN00808754_0184"/>
<dbReference type="CDD" id="cd06171">
    <property type="entry name" value="Sigma70_r4"/>
    <property type="match status" value="1"/>
</dbReference>
<dbReference type="Gene3D" id="1.10.1740.10">
    <property type="match status" value="1"/>
</dbReference>
<dbReference type="Pfam" id="PF04542">
    <property type="entry name" value="Sigma70_r2"/>
    <property type="match status" value="1"/>
</dbReference>
<evidence type="ECO:0000259" key="9">
    <source>
        <dbReference type="Pfam" id="PF08281"/>
    </source>
</evidence>
<dbReference type="InterPro" id="IPR000838">
    <property type="entry name" value="RNA_pol_sigma70_ECF_CS"/>
</dbReference>
<dbReference type="InterPro" id="IPR007627">
    <property type="entry name" value="RNA_pol_sigma70_r2"/>
</dbReference>
<dbReference type="NCBIfam" id="TIGR02937">
    <property type="entry name" value="sigma70-ECF"/>
    <property type="match status" value="1"/>
</dbReference>
<dbReference type="Pfam" id="PF08281">
    <property type="entry name" value="Sigma70_r4_2"/>
    <property type="match status" value="1"/>
</dbReference>
<dbReference type="Proteomes" id="UP000192569">
    <property type="component" value="Chromosome I"/>
</dbReference>
<evidence type="ECO:0000256" key="6">
    <source>
        <dbReference type="RuleBase" id="RU000716"/>
    </source>
</evidence>
<feature type="compositionally biased region" description="Basic and acidic residues" evidence="7">
    <location>
        <begin position="179"/>
        <end position="192"/>
    </location>
</feature>
<dbReference type="GO" id="GO:0006950">
    <property type="term" value="P:response to stress"/>
    <property type="evidence" value="ECO:0007669"/>
    <property type="project" value="UniProtKB-ARBA"/>
</dbReference>
<evidence type="ECO:0000256" key="5">
    <source>
        <dbReference type="ARBA" id="ARBA00023163"/>
    </source>
</evidence>
<evidence type="ECO:0000256" key="3">
    <source>
        <dbReference type="ARBA" id="ARBA00023082"/>
    </source>
</evidence>
<dbReference type="SUPFAM" id="SSF88946">
    <property type="entry name" value="Sigma2 domain of RNA polymerase sigma factors"/>
    <property type="match status" value="1"/>
</dbReference>
<dbReference type="GO" id="GO:0003677">
    <property type="term" value="F:DNA binding"/>
    <property type="evidence" value="ECO:0007669"/>
    <property type="project" value="UniProtKB-KW"/>
</dbReference>
<dbReference type="SUPFAM" id="SSF88659">
    <property type="entry name" value="Sigma3 and sigma4 domains of RNA polymerase sigma factors"/>
    <property type="match status" value="1"/>
</dbReference>
<feature type="domain" description="RNA polymerase sigma-70 region 2" evidence="8">
    <location>
        <begin position="15"/>
        <end position="80"/>
    </location>
</feature>
<reference evidence="10 11" key="1">
    <citation type="submission" date="2017-04" db="EMBL/GenBank/DDBJ databases">
        <authorList>
            <person name="Afonso C.L."/>
            <person name="Miller P.J."/>
            <person name="Scott M.A."/>
            <person name="Spackman E."/>
            <person name="Goraichik I."/>
            <person name="Dimitrov K.M."/>
            <person name="Suarez D.L."/>
            <person name="Swayne D.E."/>
        </authorList>
    </citation>
    <scope>NUCLEOTIDE SEQUENCE [LARGE SCALE GENOMIC DNA]</scope>
    <source>
        <strain evidence="10 11">ToBE</strain>
    </source>
</reference>
<evidence type="ECO:0000313" key="11">
    <source>
        <dbReference type="Proteomes" id="UP000192569"/>
    </source>
</evidence>
<dbReference type="Gene3D" id="1.10.10.10">
    <property type="entry name" value="Winged helix-like DNA-binding domain superfamily/Winged helix DNA-binding domain"/>
    <property type="match status" value="1"/>
</dbReference>
<dbReference type="EMBL" id="LT838272">
    <property type="protein sequence ID" value="SMB89601.1"/>
    <property type="molecule type" value="Genomic_DNA"/>
</dbReference>
<dbReference type="PANTHER" id="PTHR43133:SF8">
    <property type="entry name" value="RNA POLYMERASE SIGMA FACTOR HI_1459-RELATED"/>
    <property type="match status" value="1"/>
</dbReference>
<evidence type="ECO:0000256" key="2">
    <source>
        <dbReference type="ARBA" id="ARBA00023015"/>
    </source>
</evidence>
<evidence type="ECO:0000259" key="8">
    <source>
        <dbReference type="Pfam" id="PF04542"/>
    </source>
</evidence>
<name>A0A1W1V970_9FIRM</name>
<dbReference type="PROSITE" id="PS01063">
    <property type="entry name" value="SIGMA70_ECF"/>
    <property type="match status" value="1"/>
</dbReference>
<accession>A0A1W1V970</accession>
<keyword evidence="2 6" id="KW-0805">Transcription regulation</keyword>
<sequence>MILGDKKKEFEKIVIAYQDKVYALSYQLTGNHADAQDLAQEVFVRAYLNLEKFRFEADLGTWLHRITVNVYLNSRRKNKKDNIAYSLDEPLLTEEGEVSRDLAATGSDPQEVLAEKEKQRYIRQALENLPPEYRAVLVLREFQGLNYEDIAKVLGCSLGTVKSRLNRARQALKEKVAELEGEGASKLKEGKAGKVAVKRSPGEGYTRP</sequence>
<feature type="region of interest" description="Disordered" evidence="7">
    <location>
        <begin position="179"/>
        <end position="208"/>
    </location>
</feature>
<dbReference type="AlphaFoldDB" id="A0A1W1V970"/>
<evidence type="ECO:0000313" key="10">
    <source>
        <dbReference type="EMBL" id="SMB89601.1"/>
    </source>
</evidence>
<dbReference type="InterPro" id="IPR039425">
    <property type="entry name" value="RNA_pol_sigma-70-like"/>
</dbReference>
<dbReference type="PANTHER" id="PTHR43133">
    <property type="entry name" value="RNA POLYMERASE ECF-TYPE SIGMA FACTO"/>
    <property type="match status" value="1"/>
</dbReference>
<evidence type="ECO:0000256" key="1">
    <source>
        <dbReference type="ARBA" id="ARBA00010641"/>
    </source>
</evidence>
<keyword evidence="5 6" id="KW-0804">Transcription</keyword>
<keyword evidence="11" id="KW-1185">Reference proteome</keyword>
<gene>
    <name evidence="10" type="ORF">SAMN00808754_0184</name>
</gene>
<dbReference type="InterPro" id="IPR013325">
    <property type="entry name" value="RNA_pol_sigma_r2"/>
</dbReference>
<dbReference type="InterPro" id="IPR013249">
    <property type="entry name" value="RNA_pol_sigma70_r4_t2"/>
</dbReference>
<evidence type="ECO:0000256" key="7">
    <source>
        <dbReference type="SAM" id="MobiDB-lite"/>
    </source>
</evidence>
<keyword evidence="3 6" id="KW-0731">Sigma factor</keyword>
<proteinExistence type="inferred from homology"/>
<dbReference type="InterPro" id="IPR014284">
    <property type="entry name" value="RNA_pol_sigma-70_dom"/>
</dbReference>
<dbReference type="GO" id="GO:0006352">
    <property type="term" value="P:DNA-templated transcription initiation"/>
    <property type="evidence" value="ECO:0007669"/>
    <property type="project" value="InterPro"/>
</dbReference>
<comment type="similarity">
    <text evidence="1 6">Belongs to the sigma-70 factor family. ECF subfamily.</text>
</comment>
<dbReference type="GO" id="GO:0016987">
    <property type="term" value="F:sigma factor activity"/>
    <property type="evidence" value="ECO:0007669"/>
    <property type="project" value="UniProtKB-KW"/>
</dbReference>
<keyword evidence="4 6" id="KW-0238">DNA-binding</keyword>
<dbReference type="InterPro" id="IPR036388">
    <property type="entry name" value="WH-like_DNA-bd_sf"/>
</dbReference>
<organism evidence="10 11">
    <name type="scientific">Thermanaeromonas toyohensis ToBE</name>
    <dbReference type="NCBI Taxonomy" id="698762"/>
    <lineage>
        <taxon>Bacteria</taxon>
        <taxon>Bacillati</taxon>
        <taxon>Bacillota</taxon>
        <taxon>Clostridia</taxon>
        <taxon>Neomoorellales</taxon>
        <taxon>Neomoorellaceae</taxon>
        <taxon>Thermanaeromonas</taxon>
    </lineage>
</organism>